<dbReference type="InterPro" id="IPR045865">
    <property type="entry name" value="ACT-like_dom_sf"/>
</dbReference>
<gene>
    <name evidence="2" type="ORF">RZN69_06705</name>
</gene>
<dbReference type="InterPro" id="IPR045739">
    <property type="entry name" value="ACT_dom_pair"/>
</dbReference>
<evidence type="ECO:0000259" key="1">
    <source>
        <dbReference type="Pfam" id="PF19571"/>
    </source>
</evidence>
<dbReference type="Pfam" id="PF19571">
    <property type="entry name" value="ACT_8"/>
    <property type="match status" value="1"/>
</dbReference>
<name>A0AAQ3LC91_9BACT</name>
<sequence>MGVDTLRSRGPEPVRQFSIFADNKVGRLSDIIMMLASKDIHIMSVCTIDTTDDSIIRLIVDYWEQARELFDQHGYGYSLTEVIVAEIFSEQQIKEVTCALVQAEINIHYIYPLLTRPHGKSGLVIRLEDNDLARDILTQKGIPVLDHSEIAR</sequence>
<keyword evidence="3" id="KW-1185">Reference proteome</keyword>
<reference evidence="2 3" key="1">
    <citation type="submission" date="2023-10" db="EMBL/GenBank/DDBJ databases">
        <title>Rubellicoccus peritrichatus gen. nov., sp. nov., isolated from an algae of coral reef tank.</title>
        <authorList>
            <person name="Luo J."/>
        </authorList>
    </citation>
    <scope>NUCLEOTIDE SEQUENCE [LARGE SCALE GENOMIC DNA]</scope>
    <source>
        <strain evidence="2 3">CR14</strain>
    </source>
</reference>
<dbReference type="PANTHER" id="PTHR40099">
    <property type="entry name" value="ACETOLACTATE SYNTHASE, SMALL SUBUNIT"/>
    <property type="match status" value="1"/>
</dbReference>
<evidence type="ECO:0000313" key="2">
    <source>
        <dbReference type="EMBL" id="WOO42776.1"/>
    </source>
</evidence>
<dbReference type="EMBL" id="CP136920">
    <property type="protein sequence ID" value="WOO42776.1"/>
    <property type="molecule type" value="Genomic_DNA"/>
</dbReference>
<dbReference type="KEGG" id="puo:RZN69_06705"/>
<evidence type="ECO:0000313" key="3">
    <source>
        <dbReference type="Proteomes" id="UP001304300"/>
    </source>
</evidence>
<dbReference type="Gene3D" id="3.30.2130.10">
    <property type="entry name" value="VC0802-like"/>
    <property type="match status" value="1"/>
</dbReference>
<protein>
    <submittedName>
        <fullName evidence="2">Acetolactate synthase</fullName>
    </submittedName>
</protein>
<proteinExistence type="predicted"/>
<dbReference type="PANTHER" id="PTHR40099:SF1">
    <property type="entry name" value="ACETOLACTATE SYNTHASE, SMALL SUBUNIT"/>
    <property type="match status" value="1"/>
</dbReference>
<dbReference type="SUPFAM" id="SSF55021">
    <property type="entry name" value="ACT-like"/>
    <property type="match status" value="1"/>
</dbReference>
<accession>A0AAQ3LC91</accession>
<dbReference type="AlphaFoldDB" id="A0AAQ3LC91"/>
<feature type="domain" description="ACT" evidence="1">
    <location>
        <begin position="14"/>
        <end position="148"/>
    </location>
</feature>
<organism evidence="2 3">
    <name type="scientific">Rubellicoccus peritrichatus</name>
    <dbReference type="NCBI Taxonomy" id="3080537"/>
    <lineage>
        <taxon>Bacteria</taxon>
        <taxon>Pseudomonadati</taxon>
        <taxon>Verrucomicrobiota</taxon>
        <taxon>Opitutia</taxon>
        <taxon>Puniceicoccales</taxon>
        <taxon>Cerasicoccaceae</taxon>
        <taxon>Rubellicoccus</taxon>
    </lineage>
</organism>
<dbReference type="RefSeq" id="WP_317835303.1">
    <property type="nucleotide sequence ID" value="NZ_CP136920.1"/>
</dbReference>
<dbReference type="Proteomes" id="UP001304300">
    <property type="component" value="Chromosome"/>
</dbReference>